<feature type="transmembrane region" description="Helical" evidence="5">
    <location>
        <begin position="292"/>
        <end position="311"/>
    </location>
</feature>
<feature type="domain" description="O-antigen ligase-related" evidence="6">
    <location>
        <begin position="256"/>
        <end position="387"/>
    </location>
</feature>
<evidence type="ECO:0000256" key="1">
    <source>
        <dbReference type="ARBA" id="ARBA00004141"/>
    </source>
</evidence>
<dbReference type="PANTHER" id="PTHR37422">
    <property type="entry name" value="TEICHURONIC ACID BIOSYNTHESIS PROTEIN TUAE"/>
    <property type="match status" value="1"/>
</dbReference>
<keyword evidence="8" id="KW-1185">Reference proteome</keyword>
<evidence type="ECO:0000256" key="3">
    <source>
        <dbReference type="ARBA" id="ARBA00022989"/>
    </source>
</evidence>
<accession>A0A1E3RIK3</accession>
<dbReference type="EMBL" id="MIHA01000011">
    <property type="protein sequence ID" value="ODQ89227.1"/>
    <property type="molecule type" value="Genomic_DNA"/>
</dbReference>
<keyword evidence="2 5" id="KW-0812">Transmembrane</keyword>
<feature type="transmembrane region" description="Helical" evidence="5">
    <location>
        <begin position="112"/>
        <end position="132"/>
    </location>
</feature>
<proteinExistence type="predicted"/>
<feature type="transmembrane region" description="Helical" evidence="5">
    <location>
        <begin position="162"/>
        <end position="182"/>
    </location>
</feature>
<name>A0A1E3RIK3_MYCFV</name>
<feature type="transmembrane region" description="Helical" evidence="5">
    <location>
        <begin position="12"/>
        <end position="31"/>
    </location>
</feature>
<feature type="transmembrane region" description="Helical" evidence="5">
    <location>
        <begin position="408"/>
        <end position="425"/>
    </location>
</feature>
<organism evidence="7 8">
    <name type="scientific">Mycolicibacterium flavescens</name>
    <name type="common">Mycobacterium flavescens</name>
    <dbReference type="NCBI Taxonomy" id="1776"/>
    <lineage>
        <taxon>Bacteria</taxon>
        <taxon>Bacillati</taxon>
        <taxon>Actinomycetota</taxon>
        <taxon>Actinomycetes</taxon>
        <taxon>Mycobacteriales</taxon>
        <taxon>Mycobacteriaceae</taxon>
        <taxon>Mycolicibacterium</taxon>
    </lineage>
</organism>
<feature type="transmembrane region" description="Helical" evidence="5">
    <location>
        <begin position="232"/>
        <end position="249"/>
    </location>
</feature>
<comment type="caution">
    <text evidence="7">The sequence shown here is derived from an EMBL/GenBank/DDBJ whole genome shotgun (WGS) entry which is preliminary data.</text>
</comment>
<evidence type="ECO:0000313" key="7">
    <source>
        <dbReference type="EMBL" id="ODQ89227.1"/>
    </source>
</evidence>
<dbReference type="InterPro" id="IPR051533">
    <property type="entry name" value="WaaL-like"/>
</dbReference>
<dbReference type="AlphaFoldDB" id="A0A1E3RIK3"/>
<dbReference type="GO" id="GO:0016020">
    <property type="term" value="C:membrane"/>
    <property type="evidence" value="ECO:0007669"/>
    <property type="project" value="UniProtKB-SubCell"/>
</dbReference>
<reference evidence="8" key="1">
    <citation type="submission" date="2016-09" db="EMBL/GenBank/DDBJ databases">
        <authorList>
            <person name="Greninger A.L."/>
            <person name="Jerome K.R."/>
            <person name="Mcnair B."/>
            <person name="Wallis C."/>
            <person name="Fang F."/>
        </authorList>
    </citation>
    <scope>NUCLEOTIDE SEQUENCE [LARGE SCALE GENOMIC DNA]</scope>
    <source>
        <strain evidence="8">M6</strain>
    </source>
</reference>
<evidence type="ECO:0000259" key="6">
    <source>
        <dbReference type="Pfam" id="PF04932"/>
    </source>
</evidence>
<feature type="transmembrane region" description="Helical" evidence="5">
    <location>
        <begin position="61"/>
        <end position="77"/>
    </location>
</feature>
<feature type="transmembrane region" description="Helical" evidence="5">
    <location>
        <begin position="255"/>
        <end position="283"/>
    </location>
</feature>
<sequence>MATVNPRGDLPRTILIGLAIVAVVPPIAWASMTMGRFALLGVVGLAGVAIAIYVGLRHPLWLFWALAFLTGALPFGQFPGVNLPFFLPLAFGVILAVYVHPRLARSMHPLEVATWALVVLSVISMLVTSVTITSIIMVVRWALVTLVAVALMRLSNEHLAKFGRLFVYGSLLNALFGLYIVVLDRDQSAFRYLQIFGYAPEYTAPRFAYSEGGAVALIRLGGTSVDPNGEGIALVAALAVSFVVFRGWQRVWLSGIIGLALLLTLSRASIFSVVVGFVLVLVFHKMRSRDRALSLAGLAAVVIAAAMTPSIRERFLSAFSSDDRGATDRIDSLREFPHTMSGHWWFGLGWDRPEYTDGNLAFLLNHVSNAPLMTIYRGGIFTGIAFVAVAVIGCVYGYRAIRSNSMPAAIFGGIFIGFCLVALQLDHPVAGSPPSQLKFAIMLAFLVYLDRERNKPPRHDVDLERDRTLLPAH</sequence>
<evidence type="ECO:0000256" key="4">
    <source>
        <dbReference type="ARBA" id="ARBA00023136"/>
    </source>
</evidence>
<dbReference type="InterPro" id="IPR007016">
    <property type="entry name" value="O-antigen_ligase-rel_domated"/>
</dbReference>
<feature type="transmembrane region" description="Helical" evidence="5">
    <location>
        <begin position="83"/>
        <end position="100"/>
    </location>
</feature>
<evidence type="ECO:0000256" key="5">
    <source>
        <dbReference type="SAM" id="Phobius"/>
    </source>
</evidence>
<dbReference type="Proteomes" id="UP000094053">
    <property type="component" value="Unassembled WGS sequence"/>
</dbReference>
<dbReference type="STRING" id="1776.BHQ18_16480"/>
<protein>
    <recommendedName>
        <fullName evidence="6">O-antigen ligase-related domain-containing protein</fullName>
    </recommendedName>
</protein>
<comment type="subcellular location">
    <subcellularLocation>
        <location evidence="1">Membrane</location>
        <topology evidence="1">Multi-pass membrane protein</topology>
    </subcellularLocation>
</comment>
<feature type="transmembrane region" description="Helical" evidence="5">
    <location>
        <begin position="375"/>
        <end position="396"/>
    </location>
</feature>
<keyword evidence="3 5" id="KW-1133">Transmembrane helix</keyword>
<evidence type="ECO:0000256" key="2">
    <source>
        <dbReference type="ARBA" id="ARBA00022692"/>
    </source>
</evidence>
<feature type="transmembrane region" description="Helical" evidence="5">
    <location>
        <begin position="37"/>
        <end position="54"/>
    </location>
</feature>
<dbReference type="Pfam" id="PF04932">
    <property type="entry name" value="Wzy_C"/>
    <property type="match status" value="1"/>
</dbReference>
<dbReference type="OrthoDB" id="4377026at2"/>
<evidence type="ECO:0000313" key="8">
    <source>
        <dbReference type="Proteomes" id="UP000094053"/>
    </source>
</evidence>
<dbReference type="PANTHER" id="PTHR37422:SF13">
    <property type="entry name" value="LIPOPOLYSACCHARIDE BIOSYNTHESIS PROTEIN PA4999-RELATED"/>
    <property type="match status" value="1"/>
</dbReference>
<keyword evidence="4 5" id="KW-0472">Membrane</keyword>
<gene>
    <name evidence="7" type="ORF">BHQ18_16480</name>
</gene>